<dbReference type="FunFam" id="1.10.220.150:FF:000007">
    <property type="entry name" value="Arf-GAP with coiled-coil, ANK repeat and PH domain-containing protein 2"/>
    <property type="match status" value="1"/>
</dbReference>
<dbReference type="Pfam" id="PF12796">
    <property type="entry name" value="Ank_2"/>
    <property type="match status" value="1"/>
</dbReference>
<name>A0A4S2K9S9_9HYME</name>
<evidence type="ECO:0000313" key="11">
    <source>
        <dbReference type="EMBL" id="TGZ43778.1"/>
    </source>
</evidence>
<dbReference type="Pfam" id="PF01412">
    <property type="entry name" value="ArfGap"/>
    <property type="match status" value="1"/>
</dbReference>
<evidence type="ECO:0000256" key="3">
    <source>
        <dbReference type="ARBA" id="ARBA00022771"/>
    </source>
</evidence>
<evidence type="ECO:0000256" key="6">
    <source>
        <dbReference type="PROSITE-ProRule" id="PRU00023"/>
    </source>
</evidence>
<dbReference type="Gene3D" id="1.20.1270.60">
    <property type="entry name" value="Arfaptin homology (AH) domain/BAR domain"/>
    <property type="match status" value="1"/>
</dbReference>
<dbReference type="Proteomes" id="UP000310200">
    <property type="component" value="Unassembled WGS sequence"/>
</dbReference>
<dbReference type="PANTHER" id="PTHR23180">
    <property type="entry name" value="CENTAURIN/ARF"/>
    <property type="match status" value="1"/>
</dbReference>
<evidence type="ECO:0000259" key="10">
    <source>
        <dbReference type="PROSITE" id="PS50115"/>
    </source>
</evidence>
<evidence type="ECO:0000256" key="2">
    <source>
        <dbReference type="ARBA" id="ARBA00022737"/>
    </source>
</evidence>
<evidence type="ECO:0000256" key="1">
    <source>
        <dbReference type="ARBA" id="ARBA00022723"/>
    </source>
</evidence>
<evidence type="ECO:0000256" key="7">
    <source>
        <dbReference type="PROSITE-ProRule" id="PRU00288"/>
    </source>
</evidence>
<keyword evidence="2" id="KW-0677">Repeat</keyword>
<feature type="repeat" description="ANK" evidence="6">
    <location>
        <begin position="825"/>
        <end position="857"/>
    </location>
</feature>
<organism evidence="11 12">
    <name type="scientific">Temnothorax longispinosus</name>
    <dbReference type="NCBI Taxonomy" id="300112"/>
    <lineage>
        <taxon>Eukaryota</taxon>
        <taxon>Metazoa</taxon>
        <taxon>Ecdysozoa</taxon>
        <taxon>Arthropoda</taxon>
        <taxon>Hexapoda</taxon>
        <taxon>Insecta</taxon>
        <taxon>Pterygota</taxon>
        <taxon>Neoptera</taxon>
        <taxon>Endopterygota</taxon>
        <taxon>Hymenoptera</taxon>
        <taxon>Apocrita</taxon>
        <taxon>Aculeata</taxon>
        <taxon>Formicoidea</taxon>
        <taxon>Formicidae</taxon>
        <taxon>Myrmicinae</taxon>
        <taxon>Temnothorax</taxon>
    </lineage>
</organism>
<dbReference type="EMBL" id="QBLH01003184">
    <property type="protein sequence ID" value="TGZ43778.1"/>
    <property type="molecule type" value="Genomic_DNA"/>
</dbReference>
<protein>
    <submittedName>
        <fullName evidence="11">Arf-GAP with coiled-coil, ANK repeat and PH domain-containing protein 2</fullName>
    </submittedName>
</protein>
<dbReference type="PROSITE" id="PS50115">
    <property type="entry name" value="ARFGAP"/>
    <property type="match status" value="1"/>
</dbReference>
<dbReference type="SUPFAM" id="SSF57863">
    <property type="entry name" value="ArfGap/RecO-like zinc finger"/>
    <property type="match status" value="1"/>
</dbReference>
<dbReference type="PROSITE" id="PS50003">
    <property type="entry name" value="PH_DOMAIN"/>
    <property type="match status" value="1"/>
</dbReference>
<dbReference type="SMART" id="SM00105">
    <property type="entry name" value="ArfGap"/>
    <property type="match status" value="1"/>
</dbReference>
<feature type="region of interest" description="Disordered" evidence="8">
    <location>
        <begin position="560"/>
        <end position="610"/>
    </location>
</feature>
<keyword evidence="4" id="KW-0862">Zinc</keyword>
<dbReference type="GO" id="GO:0005737">
    <property type="term" value="C:cytoplasm"/>
    <property type="evidence" value="ECO:0007669"/>
    <property type="project" value="InterPro"/>
</dbReference>
<dbReference type="STRING" id="300112.A0A4S2K9S9"/>
<dbReference type="InterPro" id="IPR001164">
    <property type="entry name" value="ArfGAP_dom"/>
</dbReference>
<dbReference type="CDD" id="cd08835">
    <property type="entry name" value="ArfGap_ACAP"/>
    <property type="match status" value="1"/>
</dbReference>
<feature type="domain" description="PH" evidence="9">
    <location>
        <begin position="268"/>
        <end position="364"/>
    </location>
</feature>
<feature type="compositionally biased region" description="Polar residues" evidence="8">
    <location>
        <begin position="560"/>
        <end position="576"/>
    </location>
</feature>
<feature type="domain" description="Arf-GAP" evidence="10">
    <location>
        <begin position="399"/>
        <end position="521"/>
    </location>
</feature>
<dbReference type="InterPro" id="IPR045258">
    <property type="entry name" value="ACAP1/2/3-like"/>
</dbReference>
<dbReference type="FunFam" id="1.20.1270.60:FF:000025">
    <property type="entry name" value="arf-GAP with coiled-coil, ANK repeat and PH domain-containing protein 2"/>
    <property type="match status" value="1"/>
</dbReference>
<keyword evidence="1" id="KW-0479">Metal-binding</keyword>
<feature type="compositionally biased region" description="Polar residues" evidence="8">
    <location>
        <begin position="599"/>
        <end position="610"/>
    </location>
</feature>
<evidence type="ECO:0000256" key="4">
    <source>
        <dbReference type="ARBA" id="ARBA00022833"/>
    </source>
</evidence>
<dbReference type="Gene3D" id="1.25.40.20">
    <property type="entry name" value="Ankyrin repeat-containing domain"/>
    <property type="match status" value="1"/>
</dbReference>
<dbReference type="InterPro" id="IPR027267">
    <property type="entry name" value="AH/BAR_dom_sf"/>
</dbReference>
<dbReference type="InterPro" id="IPR002110">
    <property type="entry name" value="Ankyrin_rpt"/>
</dbReference>
<dbReference type="SMART" id="SM00248">
    <property type="entry name" value="ANK"/>
    <property type="match status" value="2"/>
</dbReference>
<dbReference type="Pfam" id="PF16746">
    <property type="entry name" value="BAR_3"/>
    <property type="match status" value="1"/>
</dbReference>
<feature type="repeat" description="ANK" evidence="6">
    <location>
        <begin position="792"/>
        <end position="824"/>
    </location>
</feature>
<dbReference type="PRINTS" id="PR00405">
    <property type="entry name" value="REVINTRACTNG"/>
</dbReference>
<dbReference type="FunFam" id="2.30.29.30:FF:000026">
    <property type="entry name" value="Arf-GAP with coiled-coil, ANK repeat and PH domain-containing protein 2"/>
    <property type="match status" value="1"/>
</dbReference>
<dbReference type="Pfam" id="PF00169">
    <property type="entry name" value="PH"/>
    <property type="match status" value="1"/>
</dbReference>
<dbReference type="PANTHER" id="PTHR23180:SF399">
    <property type="entry name" value="BLOWN FUSE, ISOFORM A-RELATED"/>
    <property type="match status" value="1"/>
</dbReference>
<dbReference type="InterPro" id="IPR001849">
    <property type="entry name" value="PH_domain"/>
</dbReference>
<evidence type="ECO:0000313" key="12">
    <source>
        <dbReference type="Proteomes" id="UP000310200"/>
    </source>
</evidence>
<dbReference type="Gene3D" id="2.30.29.30">
    <property type="entry name" value="Pleckstrin-homology domain (PH domain)/Phosphotyrosine-binding domain (PTB)"/>
    <property type="match status" value="1"/>
</dbReference>
<accession>A0A4S2K9S9</accession>
<dbReference type="CDD" id="cd13250">
    <property type="entry name" value="PH_ACAP"/>
    <property type="match status" value="1"/>
</dbReference>
<dbReference type="GO" id="GO:0008270">
    <property type="term" value="F:zinc ion binding"/>
    <property type="evidence" value="ECO:0007669"/>
    <property type="project" value="UniProtKB-KW"/>
</dbReference>
<dbReference type="AlphaFoldDB" id="A0A4S2K9S9"/>
<feature type="region of interest" description="Disordered" evidence="8">
    <location>
        <begin position="674"/>
        <end position="705"/>
    </location>
</feature>
<dbReference type="InterPro" id="IPR038508">
    <property type="entry name" value="ArfGAP_dom_sf"/>
</dbReference>
<dbReference type="InterPro" id="IPR037278">
    <property type="entry name" value="ARFGAP/RecO"/>
</dbReference>
<dbReference type="InterPro" id="IPR011993">
    <property type="entry name" value="PH-like_dom_sf"/>
</dbReference>
<dbReference type="PROSITE" id="PS50297">
    <property type="entry name" value="ANK_REP_REGION"/>
    <property type="match status" value="2"/>
</dbReference>
<evidence type="ECO:0000256" key="8">
    <source>
        <dbReference type="SAM" id="MobiDB-lite"/>
    </source>
</evidence>
<dbReference type="GO" id="GO:0005096">
    <property type="term" value="F:GTPase activator activity"/>
    <property type="evidence" value="ECO:0007669"/>
    <property type="project" value="InterPro"/>
</dbReference>
<dbReference type="InterPro" id="IPR036770">
    <property type="entry name" value="Ankyrin_rpt-contain_sf"/>
</dbReference>
<dbReference type="SUPFAM" id="SSF103657">
    <property type="entry name" value="BAR/IMD domain-like"/>
    <property type="match status" value="1"/>
</dbReference>
<dbReference type="SUPFAM" id="SSF48403">
    <property type="entry name" value="Ankyrin repeat"/>
    <property type="match status" value="1"/>
</dbReference>
<evidence type="ECO:0000259" key="9">
    <source>
        <dbReference type="PROSITE" id="PS50003"/>
    </source>
</evidence>
<feature type="region of interest" description="Disordered" evidence="8">
    <location>
        <begin position="729"/>
        <end position="749"/>
    </location>
</feature>
<dbReference type="Gene3D" id="1.10.220.150">
    <property type="entry name" value="Arf GTPase activating protein"/>
    <property type="match status" value="1"/>
</dbReference>
<dbReference type="SUPFAM" id="SSF50729">
    <property type="entry name" value="PH domain-like"/>
    <property type="match status" value="1"/>
</dbReference>
<sequence>MKPLIEFEECFRDTPKFRSCIEEMEKNVDQLEQKLDKVLKNCSLTIDTGKAFVGQQNQFANSLWELSLYFSDDSEIMAFLNKLIHALQEMNKYHTILLDQASRTVMKDLNNFIKSYKFLRLCFSSDIKKAKETRHYFEKISGDLDVALNRNSQVPKSRPVEYEEASNILSATRSCFRHTALDYIHALTMLQAHKRHEILGTLLSYMHACITYYHQGSDLAQDLDPFLKDLDENLVKMRGDSNKLEKEMQNRHIYVNNRDLIPSLIPGNSKMEGYLFKRTSNAFKTWNRRWFCLKDHQLVYRKRTGDEGYTIMEEDLRLCTVKPVVDCDRRNCFEVLSPTKSHMLQADSEETYLAWVTAMQQAIGAAIQRGMSITANINPHQLQSRDNKGSARPLTKLKSRVWEQLLKISGNEVCCDCSDVNPRWASINLGITLCIECSGVHRSLGVHYSKVRSLTLDDWEPEILKVMAELGNSVVNSIYEALPVPSDIIKATPKCNGNIREPWIKFKYVDRKFVKPLTDVIPAGHHASREQMRFRKWSVRKLRRRPRSCDKIDTSNVNETLSTLSSVKENHPSTSSDESKHTSIDSLNSIGRAKKPERNSVSSDDSANIDLRNNSTLYGKILNRSQNDLNDTNKYVKSTIATHGEVASGEPLVKELNSVESELMLNTLTVNINTSSVGESDDNSNNKVKDDENISGNKDSGSEKHCRMEKVESAVLMFGCDIPKPAIDDNLELSSDQDSTAGEDEEFTDEEDIENLHPEMLLYKAAAAHNLPVMCAALAVGADKLWSNVNDKSRSPLHQAIISGSVMSCEYLLLNGARINCQDAEGKTPLYLATELGHTAQVCLLLKHRADQHIKDESGIKPLSIAVKEANADIVTLLRLGLLNEEMKDSEIGVTGDETFNDVVRDFSQLACSHPERLQRRNETTNLSHMPE</sequence>
<keyword evidence="3 7" id="KW-0863">Zinc-finger</keyword>
<dbReference type="InterPro" id="IPR004148">
    <property type="entry name" value="BAR_dom"/>
</dbReference>
<dbReference type="CDD" id="cd07603">
    <property type="entry name" value="BAR_ACAPs"/>
    <property type="match status" value="1"/>
</dbReference>
<dbReference type="PROSITE" id="PS50088">
    <property type="entry name" value="ANK_REPEAT"/>
    <property type="match status" value="2"/>
</dbReference>
<evidence type="ECO:0000256" key="5">
    <source>
        <dbReference type="ARBA" id="ARBA00023043"/>
    </source>
</evidence>
<proteinExistence type="predicted"/>
<dbReference type="SMART" id="SM00233">
    <property type="entry name" value="PH"/>
    <property type="match status" value="1"/>
</dbReference>
<keyword evidence="12" id="KW-1185">Reference proteome</keyword>
<comment type="caution">
    <text evidence="11">The sequence shown here is derived from an EMBL/GenBank/DDBJ whole genome shotgun (WGS) entry which is preliminary data.</text>
</comment>
<gene>
    <name evidence="11" type="ORF">DBV15_04324</name>
</gene>
<keyword evidence="5 6" id="KW-0040">ANK repeat</keyword>
<reference evidence="11 12" key="1">
    <citation type="journal article" date="2019" name="Philos. Trans. R. Soc. Lond., B, Biol. Sci.">
        <title>Ant behaviour and brain gene expression of defending hosts depend on the ecological success of the intruding social parasite.</title>
        <authorList>
            <person name="Kaur R."/>
            <person name="Stoldt M."/>
            <person name="Jongepier E."/>
            <person name="Feldmeyer B."/>
            <person name="Menzel F."/>
            <person name="Bornberg-Bauer E."/>
            <person name="Foitzik S."/>
        </authorList>
    </citation>
    <scope>NUCLEOTIDE SEQUENCE [LARGE SCALE GENOMIC DNA]</scope>
    <source>
        <tissue evidence="11">Whole body</tissue>
    </source>
</reference>